<comment type="similarity">
    <text evidence="1">Belongs to the PRORSD1 family.</text>
</comment>
<dbReference type="Pfam" id="PF04073">
    <property type="entry name" value="tRNA_edit"/>
    <property type="match status" value="1"/>
</dbReference>
<organism evidence="3 4">
    <name type="scientific">Pseudoxanthobacter soli DSM 19599</name>
    <dbReference type="NCBI Taxonomy" id="1123029"/>
    <lineage>
        <taxon>Bacteria</taxon>
        <taxon>Pseudomonadati</taxon>
        <taxon>Pseudomonadota</taxon>
        <taxon>Alphaproteobacteria</taxon>
        <taxon>Hyphomicrobiales</taxon>
        <taxon>Segnochrobactraceae</taxon>
        <taxon>Pseudoxanthobacter</taxon>
    </lineage>
</organism>
<dbReference type="PANTHER" id="PTHR31423:SF3">
    <property type="entry name" value="PROLYL-TRNA SYNTHETASE ASSOCIATED DOMAIN-CONTAINING PROTEIN 1-RELATED"/>
    <property type="match status" value="1"/>
</dbReference>
<dbReference type="InterPro" id="IPR036754">
    <property type="entry name" value="YbaK/aa-tRNA-synt-asso_dom_sf"/>
</dbReference>
<dbReference type="Proteomes" id="UP000186406">
    <property type="component" value="Unassembled WGS sequence"/>
</dbReference>
<dbReference type="FunFam" id="3.90.960.10:FF:000005">
    <property type="entry name" value="Putative prolyl-tRNA synthetase"/>
    <property type="match status" value="1"/>
</dbReference>
<dbReference type="Gene3D" id="3.90.960.10">
    <property type="entry name" value="YbaK/aminoacyl-tRNA synthetase-associated domain"/>
    <property type="match status" value="1"/>
</dbReference>
<dbReference type="SUPFAM" id="SSF55826">
    <property type="entry name" value="YbaK/ProRS associated domain"/>
    <property type="match status" value="1"/>
</dbReference>
<proteinExistence type="inferred from homology"/>
<reference evidence="3 4" key="1">
    <citation type="submission" date="2016-12" db="EMBL/GenBank/DDBJ databases">
        <authorList>
            <person name="Song W.-J."/>
            <person name="Kurnit D.M."/>
        </authorList>
    </citation>
    <scope>NUCLEOTIDE SEQUENCE [LARGE SCALE GENOMIC DNA]</scope>
    <source>
        <strain evidence="3 4">DSM 19599</strain>
    </source>
</reference>
<dbReference type="InterPro" id="IPR040285">
    <property type="entry name" value="ProX/PRXD1"/>
</dbReference>
<keyword evidence="4" id="KW-1185">Reference proteome</keyword>
<dbReference type="AlphaFoldDB" id="A0A1M7ZKL5"/>
<evidence type="ECO:0000313" key="3">
    <source>
        <dbReference type="EMBL" id="SHO65216.1"/>
    </source>
</evidence>
<dbReference type="GO" id="GO:0002161">
    <property type="term" value="F:aminoacyl-tRNA deacylase activity"/>
    <property type="evidence" value="ECO:0007669"/>
    <property type="project" value="InterPro"/>
</dbReference>
<evidence type="ECO:0000256" key="1">
    <source>
        <dbReference type="ARBA" id="ARBA00010201"/>
    </source>
</evidence>
<evidence type="ECO:0000259" key="2">
    <source>
        <dbReference type="Pfam" id="PF04073"/>
    </source>
</evidence>
<dbReference type="RefSeq" id="WP_342185913.1">
    <property type="nucleotide sequence ID" value="NZ_FRXO01000003.1"/>
</dbReference>
<feature type="domain" description="YbaK/aminoacyl-tRNA synthetase-associated" evidence="2">
    <location>
        <begin position="87"/>
        <end position="213"/>
    </location>
</feature>
<dbReference type="PANTHER" id="PTHR31423">
    <property type="entry name" value="YBAK DOMAIN-CONTAINING PROTEIN"/>
    <property type="match status" value="1"/>
</dbReference>
<dbReference type="STRING" id="1123029.SAMN02745172_02035"/>
<dbReference type="InterPro" id="IPR007214">
    <property type="entry name" value="YbaK/aa-tRNA-synth-assoc-dom"/>
</dbReference>
<keyword evidence="3" id="KW-0378">Hydrolase</keyword>
<dbReference type="PROSITE" id="PS51257">
    <property type="entry name" value="PROKAR_LIPOPROTEIN"/>
    <property type="match status" value="1"/>
</dbReference>
<accession>A0A1M7ZKL5</accession>
<gene>
    <name evidence="3" type="ORF">SAMN02745172_02035</name>
</gene>
<dbReference type="EMBL" id="FRXO01000003">
    <property type="protein sequence ID" value="SHO65216.1"/>
    <property type="molecule type" value="Genomic_DNA"/>
</dbReference>
<dbReference type="CDD" id="cd04335">
    <property type="entry name" value="PrdX_deacylase"/>
    <property type="match status" value="1"/>
</dbReference>
<protein>
    <submittedName>
        <fullName evidence="3">Ala-tRNA(Pro) hydrolase</fullName>
    </submittedName>
</protein>
<evidence type="ECO:0000313" key="4">
    <source>
        <dbReference type="Proteomes" id="UP000186406"/>
    </source>
</evidence>
<name>A0A1M7ZKL5_9HYPH</name>
<sequence>MTDLRVVVGVVLGVAPLVVLLLLSCRIALAPAARPVQNTADPARPETAMPVSAMPLSAMPLSAMPLSRADLLARLDALGIASKTSDHPPLHTVEESRALRGTIEGAHCKNLFLKDRKDALFLVVALEDAEIELKTVHTLIGGSGKVSFGKPELLWEVLGVVPGSVTPFAAINDTAGRVKVVLDAAMMAEPVLNFHPLENTATTTIARADLVRFLDEVGHPPAIVAVSRQAIEAGL</sequence>